<name>A0A381KPR4_9ENTR</name>
<dbReference type="AlphaFoldDB" id="A0A381KPR4"/>
<dbReference type="EMBL" id="UIGI01000002">
    <property type="protein sequence ID" value="SUY92767.1"/>
    <property type="molecule type" value="Genomic_DNA"/>
</dbReference>
<accession>A0A381KPR4</accession>
<dbReference type="RefSeq" id="WP_115632007.1">
    <property type="nucleotide sequence ID" value="NZ_UIGI01000002.1"/>
</dbReference>
<protein>
    <recommendedName>
        <fullName evidence="3">DUF2913 family protein</fullName>
    </recommendedName>
</protein>
<organism evidence="1 2">
    <name type="scientific">Buttiauxella agrestis</name>
    <dbReference type="NCBI Taxonomy" id="82977"/>
    <lineage>
        <taxon>Bacteria</taxon>
        <taxon>Pseudomonadati</taxon>
        <taxon>Pseudomonadota</taxon>
        <taxon>Gammaproteobacteria</taxon>
        <taxon>Enterobacterales</taxon>
        <taxon>Enterobacteriaceae</taxon>
        <taxon>Buttiauxella</taxon>
    </lineage>
</organism>
<proteinExistence type="predicted"/>
<evidence type="ECO:0008006" key="3">
    <source>
        <dbReference type="Google" id="ProtNLM"/>
    </source>
</evidence>
<gene>
    <name evidence="1" type="ORF">NCTC12119_04796</name>
</gene>
<sequence>MSIDNEAVMSAATSCLLYISQSKASPTARNGLIRDWLRSAERRRTHSSQSIRIIKRHLKHATKSQVTDLASIIHLLVEGRGSIPDATGSRLYMLKTFSDHLGRLGWRVVIGSQNDWDKLDVHYPNTCFGLKRDVECCFGSEGEQIQSLPLYVIGDVTSFRQIAGEYDYLVMGDKSEFVDGVSVHILQLTSDQITGD</sequence>
<reference evidence="1 2" key="1">
    <citation type="submission" date="2018-06" db="EMBL/GenBank/DDBJ databases">
        <authorList>
            <consortium name="Pathogen Informatics"/>
            <person name="Doyle S."/>
        </authorList>
    </citation>
    <scope>NUCLEOTIDE SEQUENCE [LARGE SCALE GENOMIC DNA]</scope>
    <source>
        <strain evidence="1 2">NCTC12119</strain>
    </source>
</reference>
<evidence type="ECO:0000313" key="1">
    <source>
        <dbReference type="EMBL" id="SUY92767.1"/>
    </source>
</evidence>
<evidence type="ECO:0000313" key="2">
    <source>
        <dbReference type="Proteomes" id="UP000255528"/>
    </source>
</evidence>
<dbReference type="Proteomes" id="UP000255528">
    <property type="component" value="Unassembled WGS sequence"/>
</dbReference>